<dbReference type="KEGG" id="ehx:EMIHUDRAFT_442852"/>
<reference evidence="1" key="2">
    <citation type="submission" date="2024-10" db="UniProtKB">
        <authorList>
            <consortium name="EnsemblProtists"/>
        </authorList>
    </citation>
    <scope>IDENTIFICATION</scope>
</reference>
<dbReference type="Proteomes" id="UP000013827">
    <property type="component" value="Unassembled WGS sequence"/>
</dbReference>
<dbReference type="EnsemblProtists" id="EOD28991">
    <property type="protein sequence ID" value="EOD28991"/>
    <property type="gene ID" value="EMIHUDRAFT_442852"/>
</dbReference>
<dbReference type="SUPFAM" id="SSF54427">
    <property type="entry name" value="NTF2-like"/>
    <property type="match status" value="1"/>
</dbReference>
<dbReference type="HOGENOM" id="CLU_1457067_0_0_1"/>
<dbReference type="PaxDb" id="2903-EOD28991"/>
<accession>A0A0D3JZQ6</accession>
<dbReference type="InterPro" id="IPR032710">
    <property type="entry name" value="NTF2-like_dom_sf"/>
</dbReference>
<dbReference type="RefSeq" id="XP_005781420.1">
    <property type="nucleotide sequence ID" value="XM_005781363.1"/>
</dbReference>
<reference evidence="2" key="1">
    <citation type="journal article" date="2013" name="Nature">
        <title>Pan genome of the phytoplankton Emiliania underpins its global distribution.</title>
        <authorList>
            <person name="Read B.A."/>
            <person name="Kegel J."/>
            <person name="Klute M.J."/>
            <person name="Kuo A."/>
            <person name="Lefebvre S.C."/>
            <person name="Maumus F."/>
            <person name="Mayer C."/>
            <person name="Miller J."/>
            <person name="Monier A."/>
            <person name="Salamov A."/>
            <person name="Young J."/>
            <person name="Aguilar M."/>
            <person name="Claverie J.M."/>
            <person name="Frickenhaus S."/>
            <person name="Gonzalez K."/>
            <person name="Herman E.K."/>
            <person name="Lin Y.C."/>
            <person name="Napier J."/>
            <person name="Ogata H."/>
            <person name="Sarno A.F."/>
            <person name="Shmutz J."/>
            <person name="Schroeder D."/>
            <person name="de Vargas C."/>
            <person name="Verret F."/>
            <person name="von Dassow P."/>
            <person name="Valentin K."/>
            <person name="Van de Peer Y."/>
            <person name="Wheeler G."/>
            <person name="Dacks J.B."/>
            <person name="Delwiche C.F."/>
            <person name="Dyhrman S.T."/>
            <person name="Glockner G."/>
            <person name="John U."/>
            <person name="Richards T."/>
            <person name="Worden A.Z."/>
            <person name="Zhang X."/>
            <person name="Grigoriev I.V."/>
            <person name="Allen A.E."/>
            <person name="Bidle K."/>
            <person name="Borodovsky M."/>
            <person name="Bowler C."/>
            <person name="Brownlee C."/>
            <person name="Cock J.M."/>
            <person name="Elias M."/>
            <person name="Gladyshev V.N."/>
            <person name="Groth M."/>
            <person name="Guda C."/>
            <person name="Hadaegh A."/>
            <person name="Iglesias-Rodriguez M.D."/>
            <person name="Jenkins J."/>
            <person name="Jones B.M."/>
            <person name="Lawson T."/>
            <person name="Leese F."/>
            <person name="Lindquist E."/>
            <person name="Lobanov A."/>
            <person name="Lomsadze A."/>
            <person name="Malik S.B."/>
            <person name="Marsh M.E."/>
            <person name="Mackinder L."/>
            <person name="Mock T."/>
            <person name="Mueller-Roeber B."/>
            <person name="Pagarete A."/>
            <person name="Parker M."/>
            <person name="Probert I."/>
            <person name="Quesneville H."/>
            <person name="Raines C."/>
            <person name="Rensing S.A."/>
            <person name="Riano-Pachon D.M."/>
            <person name="Richier S."/>
            <person name="Rokitta S."/>
            <person name="Shiraiwa Y."/>
            <person name="Soanes D.M."/>
            <person name="van der Giezen M."/>
            <person name="Wahlund T.M."/>
            <person name="Williams B."/>
            <person name="Wilson W."/>
            <person name="Wolfe G."/>
            <person name="Wurch L.L."/>
        </authorList>
    </citation>
    <scope>NUCLEOTIDE SEQUENCE</scope>
</reference>
<dbReference type="AlphaFoldDB" id="A0A0D3JZQ6"/>
<sequence>MGGSSGATNLKPVKADPLRPNSGITLLREVFDGYLPDGGLLKWYEQHLADDFQAVFEGGKVKLDKQAYLAVTADLLKSFPDFTYTRSGPIAYADSPNIVVWTAVVKGTHSGAPYSPLPGVPPVSAKSPPVACSNDPEKITLNFASGSGLQTISRITVEQKLSGGGGYSGPVGFYLQAGGDASKVPQ</sequence>
<dbReference type="eggNOG" id="ENOG502SU6P">
    <property type="taxonomic scope" value="Eukaryota"/>
</dbReference>
<keyword evidence="2" id="KW-1185">Reference proteome</keyword>
<evidence type="ECO:0000313" key="2">
    <source>
        <dbReference type="Proteomes" id="UP000013827"/>
    </source>
</evidence>
<proteinExistence type="predicted"/>
<name>A0A0D3JZQ6_EMIH1</name>
<evidence type="ECO:0000313" key="1">
    <source>
        <dbReference type="EnsemblProtists" id="EOD28991"/>
    </source>
</evidence>
<organism evidence="1 2">
    <name type="scientific">Emiliania huxleyi (strain CCMP1516)</name>
    <dbReference type="NCBI Taxonomy" id="280463"/>
    <lineage>
        <taxon>Eukaryota</taxon>
        <taxon>Haptista</taxon>
        <taxon>Haptophyta</taxon>
        <taxon>Prymnesiophyceae</taxon>
        <taxon>Isochrysidales</taxon>
        <taxon>Noelaerhabdaceae</taxon>
        <taxon>Emiliania</taxon>
    </lineage>
</organism>
<dbReference type="GeneID" id="17274537"/>
<protein>
    <submittedName>
        <fullName evidence="1">Uncharacterized protein</fullName>
    </submittedName>
</protein>
<dbReference type="Gene3D" id="3.10.450.50">
    <property type="match status" value="1"/>
</dbReference>